<dbReference type="InterPro" id="IPR029062">
    <property type="entry name" value="Class_I_gatase-like"/>
</dbReference>
<evidence type="ECO:0000256" key="2">
    <source>
        <dbReference type="SAM" id="SignalP"/>
    </source>
</evidence>
<feature type="compositionally biased region" description="Polar residues" evidence="1">
    <location>
        <begin position="95"/>
        <end position="105"/>
    </location>
</feature>
<dbReference type="SUPFAM" id="SSF52317">
    <property type="entry name" value="Class I glutamine amidotransferase-like"/>
    <property type="match status" value="1"/>
</dbReference>
<feature type="compositionally biased region" description="Low complexity" evidence="1">
    <location>
        <begin position="111"/>
        <end position="129"/>
    </location>
</feature>
<dbReference type="AlphaFoldDB" id="A0A8J7P7A5"/>
<sequence>MCNSAPKAKLLAALSLAFTFGLSFAASPAQADENGWIDGEQEVVRERPRRPRSQAPDSGNYGGNQPNFVDQSQGRRDYDDGGNGGGDEGARRSQPDQSAGNTNPVLTIKAGSNTISGGISSSTFRNSSRSYRGLDKMSTRFLQQAPFLDLPQTIAVQPSTFKNWLEQYHTGALAAFSRTTIIEIKGQWDDSGHILRSFGLPFTRIPPSKVGDTDLSGTKILVVNCGANLNADALKKVRKFVQDGGYLLTTDWALDSCLEKAFPGYVEWNSDYTENSVVDAVVVDDDPVLLVGMPRVAYWKLENRSQTVKVLRGREVQVLARSRTLMQRECSNLGILALTFSFGAGRVLHLVGHFDNNADRAFNNALPDPSPMIGISLRQAIAGNFVVAALKGDMKEEGEAPPAESNDTQ</sequence>
<name>A0A8J7P7A5_9BACT</name>
<dbReference type="CDD" id="cd03143">
    <property type="entry name" value="A4_beta-galactosidase_middle_domain"/>
    <property type="match status" value="1"/>
</dbReference>
<feature type="region of interest" description="Disordered" evidence="1">
    <location>
        <begin position="33"/>
        <end position="129"/>
    </location>
</feature>
<evidence type="ECO:0000313" key="4">
    <source>
        <dbReference type="Proteomes" id="UP000664277"/>
    </source>
</evidence>
<evidence type="ECO:0000256" key="1">
    <source>
        <dbReference type="SAM" id="MobiDB-lite"/>
    </source>
</evidence>
<feature type="chain" id="PRO_5035322800" description="DUF4159 domain-containing protein" evidence="2">
    <location>
        <begin position="26"/>
        <end position="409"/>
    </location>
</feature>
<feature type="signal peptide" evidence="2">
    <location>
        <begin position="1"/>
        <end position="25"/>
    </location>
</feature>
<organism evidence="3 4">
    <name type="scientific">Candidatus Obscuribacter phosphatis</name>
    <dbReference type="NCBI Taxonomy" id="1906157"/>
    <lineage>
        <taxon>Bacteria</taxon>
        <taxon>Bacillati</taxon>
        <taxon>Candidatus Melainabacteria</taxon>
        <taxon>Candidatus Obscuribacterales</taxon>
        <taxon>Candidatus Obscuribacteraceae</taxon>
        <taxon>Candidatus Obscuribacter</taxon>
    </lineage>
</organism>
<dbReference type="Proteomes" id="UP000664277">
    <property type="component" value="Unassembled WGS sequence"/>
</dbReference>
<feature type="compositionally biased region" description="Polar residues" evidence="1">
    <location>
        <begin position="63"/>
        <end position="72"/>
    </location>
</feature>
<gene>
    <name evidence="3" type="ORF">J0M35_08290</name>
</gene>
<comment type="caution">
    <text evidence="3">The sequence shown here is derived from an EMBL/GenBank/DDBJ whole genome shotgun (WGS) entry which is preliminary data.</text>
</comment>
<keyword evidence="2" id="KW-0732">Signal</keyword>
<proteinExistence type="predicted"/>
<reference evidence="3" key="1">
    <citation type="submission" date="2021-02" db="EMBL/GenBank/DDBJ databases">
        <title>Genome-Resolved Metagenomics of a Microbial Community Performing Photosynthetic Biological Nutrient Removal.</title>
        <authorList>
            <person name="Mcdaniel E.A."/>
        </authorList>
    </citation>
    <scope>NUCLEOTIDE SEQUENCE</scope>
    <source>
        <strain evidence="3">UWPOB_OBS1</strain>
    </source>
</reference>
<protein>
    <recommendedName>
        <fullName evidence="5">DUF4159 domain-containing protein</fullName>
    </recommendedName>
</protein>
<evidence type="ECO:0008006" key="5">
    <source>
        <dbReference type="Google" id="ProtNLM"/>
    </source>
</evidence>
<evidence type="ECO:0000313" key="3">
    <source>
        <dbReference type="EMBL" id="MBN8660344.1"/>
    </source>
</evidence>
<dbReference type="EMBL" id="JAFLCK010000009">
    <property type="protein sequence ID" value="MBN8660344.1"/>
    <property type="molecule type" value="Genomic_DNA"/>
</dbReference>
<dbReference type="Gene3D" id="3.40.50.880">
    <property type="match status" value="1"/>
</dbReference>
<accession>A0A8J7P7A5</accession>